<dbReference type="GO" id="GO:0005737">
    <property type="term" value="C:cytoplasm"/>
    <property type="evidence" value="ECO:0007669"/>
    <property type="project" value="TreeGrafter"/>
</dbReference>
<sequence>MTSANLNLEHSGVYAVLLLEADEFWKGCGTCVRKEIAAYCHFSCRKIVQMKHEPDIFCCGGDALFVVCAGGCNIDVFALVEEGSEFLCSFATVSRVQYLTYSEIGDYLVTIEEKNKVTSLYAYINWRCQALGKSRVSVRMVGHVIGGTMKGTPKDQMEIVEMPLAQPPQCMACCPITGDLLVGYNSNLVIFSLKQHIVDHQASILDFERFLILHLNVSPRQVAFCAGYVAIITDLEAAVIKLESAEKNTCEPPIIFSAKKVQDKGMDSQVTQVAMSQEEQDGFVIFRQPVELLGTDASTSGLLITLESTGLENEQSSCLQVCHILYRQFAPDYSQISSAEETSLHSLQLVPMYYTGNLVSDGQPKRNERKLLSLFCFFSLPHFGYLYNIKSTIELISTYQYPDKSQQVVLSPQFLHVITRNSLQCFTVRCSAVAARDEDPYVDTTLKACPPVTMGVCALRIQLFIGLQALCHFKNHIILLTKADGREGGRGLRRKSSKMAAGKQESEPGWNLYIVNTVPTIQLYNEMVEYCKKYETANPQSYRHLLSEAHMMVRAALMDCSLKESPEKEELMVAFRESCAKLGDTYCRADEKHFHLALPYYRMSSLTMADIVKRGMHVEKSGMFGNGFMFCLRHLLQEEITEVLSEETAANVLYIFSVADPHQLPHVVCSPCLKDACPGIVMDYLQKLEDNSPSIVLTLTKAAMALKMKNLQLYGKEMERHAEMMMVWGFIEEPRLLLHRTDACIIPTEMALSLKENQSGLMVASVVALHENSKLKLDEADHFFSILCKESEDECPQILVDFWEALLVACPQEVVIQELLFKLAFLYIQRIIENHKPKTKSLKTPEDLINSCTHYGLIFPWVNAVTSSGSDDVCHEEVLKLQSLLCGPTLKVTSIVPFLEHLPEDGCAGLSIHVLCDTRLGEYEKSIDKLLDRCPEAVIPYANHELQQEQALWWKKLLPELCRRTSEATDESGVLVSSLKETLSVLAMKLEPLDLLNLFPEDGIAAFFLPHLLECSRKKLLT</sequence>
<dbReference type="AlphaFoldDB" id="M3XH40"/>
<dbReference type="PANTHER" id="PTHR28633">
    <property type="entry name" value="HERMANSKY-PUDLAK SYNDROME 3 PROTEIN"/>
    <property type="match status" value="1"/>
</dbReference>
<protein>
    <submittedName>
        <fullName evidence="3">HPS3 biosis of lysosomal organelles complex 2 subunit 1</fullName>
    </submittedName>
</protein>
<dbReference type="Proteomes" id="UP000008672">
    <property type="component" value="Unassembled WGS sequence"/>
</dbReference>
<dbReference type="EMBL" id="AFYH01188617">
    <property type="status" value="NOT_ANNOTATED_CDS"/>
    <property type="molecule type" value="Genomic_DNA"/>
</dbReference>
<dbReference type="GO" id="GO:0031084">
    <property type="term" value="C:BLOC-2 complex"/>
    <property type="evidence" value="ECO:0007669"/>
    <property type="project" value="TreeGrafter"/>
</dbReference>
<reference evidence="3" key="3">
    <citation type="submission" date="2025-09" db="UniProtKB">
        <authorList>
            <consortium name="Ensembl"/>
        </authorList>
    </citation>
    <scope>IDENTIFICATION</scope>
</reference>
<name>M3XH40_LATCH</name>
<reference evidence="4" key="1">
    <citation type="submission" date="2011-08" db="EMBL/GenBank/DDBJ databases">
        <title>The draft genome of Latimeria chalumnae.</title>
        <authorList>
            <person name="Di Palma F."/>
            <person name="Alfoldi J."/>
            <person name="Johnson J."/>
            <person name="Berlin A."/>
            <person name="Gnerre S."/>
            <person name="Jaffe D."/>
            <person name="MacCallum I."/>
            <person name="Young S."/>
            <person name="Walker B.J."/>
            <person name="Lander E."/>
            <person name="Lindblad-Toh K."/>
        </authorList>
    </citation>
    <scope>NUCLEOTIDE SEQUENCE [LARGE SCALE GENOMIC DNA]</scope>
    <source>
        <strain evidence="4">Wild caught</strain>
    </source>
</reference>
<dbReference type="GeneID" id="102348609"/>
<evidence type="ECO:0000259" key="2">
    <source>
        <dbReference type="Pfam" id="PF14763"/>
    </source>
</evidence>
<dbReference type="InParanoid" id="M3XH40"/>
<accession>M3XH40</accession>
<dbReference type="OrthoDB" id="10255480at2759"/>
<evidence type="ECO:0000313" key="4">
    <source>
        <dbReference type="Proteomes" id="UP000008672"/>
    </source>
</evidence>
<dbReference type="Pfam" id="PF14761">
    <property type="entry name" value="HPS3_N"/>
    <property type="match status" value="1"/>
</dbReference>
<dbReference type="FunCoup" id="M3XH40">
    <property type="interactions" value="876"/>
</dbReference>
<dbReference type="Bgee" id="ENSLACG00000009184">
    <property type="expression patterns" value="Expressed in chordate pharynx and 1 other cell type or tissue"/>
</dbReference>
<dbReference type="InterPro" id="IPR017216">
    <property type="entry name" value="HPS3"/>
</dbReference>
<dbReference type="CTD" id="84343"/>
<dbReference type="RefSeq" id="XP_006007913.1">
    <property type="nucleotide sequence ID" value="XM_006007851.3"/>
</dbReference>
<dbReference type="InterPro" id="IPR029438">
    <property type="entry name" value="HPS3_C"/>
</dbReference>
<dbReference type="EMBL" id="AFYH01188616">
    <property type="status" value="NOT_ANNOTATED_CDS"/>
    <property type="molecule type" value="Genomic_DNA"/>
</dbReference>
<dbReference type="PANTHER" id="PTHR28633:SF1">
    <property type="entry name" value="BLOC-2 COMPLEX MEMBER HPS3"/>
    <property type="match status" value="1"/>
</dbReference>
<organism evidence="3 4">
    <name type="scientific">Latimeria chalumnae</name>
    <name type="common">Coelacanth</name>
    <dbReference type="NCBI Taxonomy" id="7897"/>
    <lineage>
        <taxon>Eukaryota</taxon>
        <taxon>Metazoa</taxon>
        <taxon>Chordata</taxon>
        <taxon>Craniata</taxon>
        <taxon>Vertebrata</taxon>
        <taxon>Euteleostomi</taxon>
        <taxon>Coelacanthiformes</taxon>
        <taxon>Coelacanthidae</taxon>
        <taxon>Latimeria</taxon>
    </lineage>
</organism>
<dbReference type="OMA" id="CIPYYKM"/>
<dbReference type="Ensembl" id="ENSLACT00000026547.1">
    <property type="protein sequence ID" value="ENSLACP00000022046.1"/>
    <property type="gene ID" value="ENSLACG00000009184.2"/>
</dbReference>
<evidence type="ECO:0000313" key="3">
    <source>
        <dbReference type="Ensembl" id="ENSLACP00000022046.1"/>
    </source>
</evidence>
<proteinExistence type="predicted"/>
<dbReference type="KEGG" id="lcm:102348609"/>
<reference evidence="3" key="2">
    <citation type="submission" date="2025-08" db="UniProtKB">
        <authorList>
            <consortium name="Ensembl"/>
        </authorList>
    </citation>
    <scope>IDENTIFICATION</scope>
</reference>
<dbReference type="STRING" id="7897.ENSLACP00000022046"/>
<dbReference type="eggNOG" id="ENOG502QRQB">
    <property type="taxonomic scope" value="Eukaryota"/>
</dbReference>
<keyword evidence="4" id="KW-1185">Reference proteome</keyword>
<dbReference type="InterPro" id="IPR029437">
    <property type="entry name" value="HPS3_N"/>
</dbReference>
<gene>
    <name evidence="3" type="primary">HPS3</name>
</gene>
<feature type="domain" description="BLOC-2 complex member HPS3 C-terminal" evidence="2">
    <location>
        <begin position="522"/>
        <end position="1019"/>
    </location>
</feature>
<evidence type="ECO:0000259" key="1">
    <source>
        <dbReference type="Pfam" id="PF14761"/>
    </source>
</evidence>
<dbReference type="Pfam" id="PF14763">
    <property type="entry name" value="HPS3_C"/>
    <property type="match status" value="1"/>
</dbReference>
<dbReference type="GeneTree" id="ENSGT00390000015458"/>
<feature type="domain" description="BLOC-2 complex member HPS3 N-terminal" evidence="1">
    <location>
        <begin position="40"/>
        <end position="505"/>
    </location>
</feature>